<dbReference type="Gene3D" id="3.30.70.360">
    <property type="match status" value="1"/>
</dbReference>
<dbReference type="GO" id="GO:0050118">
    <property type="term" value="F:N-acetyldiaminopimelate deacetylase activity"/>
    <property type="evidence" value="ECO:0007669"/>
    <property type="project" value="UniProtKB-ARBA"/>
</dbReference>
<dbReference type="GO" id="GO:0019877">
    <property type="term" value="P:diaminopimelate biosynthetic process"/>
    <property type="evidence" value="ECO:0007669"/>
    <property type="project" value="UniProtKB-ARBA"/>
</dbReference>
<evidence type="ECO:0000313" key="5">
    <source>
        <dbReference type="Proteomes" id="UP000267164"/>
    </source>
</evidence>
<dbReference type="RefSeq" id="WP_120736930.1">
    <property type="nucleotide sequence ID" value="NZ_CP032568.1"/>
</dbReference>
<dbReference type="NCBIfam" id="TIGR01891">
    <property type="entry name" value="amidohydrolases"/>
    <property type="match status" value="1"/>
</dbReference>
<dbReference type="InterPro" id="IPR017439">
    <property type="entry name" value="Amidohydrolase"/>
</dbReference>
<dbReference type="Pfam" id="PF01546">
    <property type="entry name" value="Peptidase_M20"/>
    <property type="match status" value="1"/>
</dbReference>
<evidence type="ECO:0000313" key="4">
    <source>
        <dbReference type="EMBL" id="AYF74923.1"/>
    </source>
</evidence>
<dbReference type="PIRSF" id="PIRSF005962">
    <property type="entry name" value="Pept_M20D_amidohydro"/>
    <property type="match status" value="1"/>
</dbReference>
<dbReference type="SUPFAM" id="SSF55031">
    <property type="entry name" value="Bacterial exopeptidase dimerisation domain"/>
    <property type="match status" value="1"/>
</dbReference>
<gene>
    <name evidence="4" type="ORF">D7D52_14860</name>
</gene>
<dbReference type="AlphaFoldDB" id="A0A386ZCM3"/>
<keyword evidence="2" id="KW-0479">Metal-binding</keyword>
<dbReference type="PANTHER" id="PTHR11014:SF63">
    <property type="entry name" value="METALLOPEPTIDASE, PUTATIVE (AFU_ORTHOLOGUE AFUA_6G09600)-RELATED"/>
    <property type="match status" value="1"/>
</dbReference>
<dbReference type="Proteomes" id="UP000267164">
    <property type="component" value="Chromosome"/>
</dbReference>
<feature type="binding site" evidence="2">
    <location>
        <position position="103"/>
    </location>
    <ligand>
        <name>Mn(2+)</name>
        <dbReference type="ChEBI" id="CHEBI:29035"/>
        <label>2</label>
    </ligand>
</feature>
<evidence type="ECO:0000259" key="3">
    <source>
        <dbReference type="Pfam" id="PF07687"/>
    </source>
</evidence>
<keyword evidence="2" id="KW-0464">Manganese</keyword>
<dbReference type="Pfam" id="PF07687">
    <property type="entry name" value="M20_dimer"/>
    <property type="match status" value="1"/>
</dbReference>
<dbReference type="InterPro" id="IPR011650">
    <property type="entry name" value="Peptidase_M20_dimer"/>
</dbReference>
<sequence>MTVLEDARELLPELVRLRRSVHAEPEVGLRLPRTQETVLTALDGLPLEVRTGAALSSVVAVVRGAGSAAPVLLRADMDALPMTEKSGVDYAARVPDAAHACGHDLHVAMLAGAARLLAARRDELAGDVILMFQPGEEGHDGARLMLEEGLLEVTGVRPAAAYALHVTPSLAAGTFRHRSGAALAASGTLEVTFDGQGGHGAWPQRARDPIPALGAAIGALQTMITRRFDALDPVVFSIGAVHAGTAANIVPDKASLTATLRSFSADTHARLAAEAEQVCHGIAAAHGVTARVTAHDGYPATVNDPAETAFAAGVLADLAGAEQVRPDARPAMVSDDIGRVLARVPGSMITLGACPPGADPARVAGNHSPLAVFDDSVLDIGAAALTELALRRSAVPPARP</sequence>
<feature type="binding site" evidence="2">
    <location>
        <position position="367"/>
    </location>
    <ligand>
        <name>Mn(2+)</name>
        <dbReference type="ChEBI" id="CHEBI:29035"/>
        <label>2</label>
    </ligand>
</feature>
<proteinExistence type="predicted"/>
<protein>
    <submittedName>
        <fullName evidence="4">Amidohydrolase</fullName>
    </submittedName>
</protein>
<dbReference type="GO" id="GO:0046872">
    <property type="term" value="F:metal ion binding"/>
    <property type="evidence" value="ECO:0007669"/>
    <property type="project" value="UniProtKB-KW"/>
</dbReference>
<feature type="domain" description="Peptidase M20 dimerisation" evidence="3">
    <location>
        <begin position="187"/>
        <end position="279"/>
    </location>
</feature>
<keyword evidence="1 4" id="KW-0378">Hydrolase</keyword>
<reference evidence="4 5" key="1">
    <citation type="submission" date="2018-09" db="EMBL/GenBank/DDBJ databases">
        <title>Nocardia yunnanensis sp. nov., an actinomycete isolated from a soil sample.</title>
        <authorList>
            <person name="Zhang J."/>
        </authorList>
    </citation>
    <scope>NUCLEOTIDE SEQUENCE [LARGE SCALE GENOMIC DNA]</scope>
    <source>
        <strain evidence="4 5">CFHS0054</strain>
    </source>
</reference>
<dbReference type="InterPro" id="IPR036264">
    <property type="entry name" value="Bact_exopeptidase_dim_dom"/>
</dbReference>
<dbReference type="EMBL" id="CP032568">
    <property type="protein sequence ID" value="AYF74923.1"/>
    <property type="molecule type" value="Genomic_DNA"/>
</dbReference>
<comment type="cofactor">
    <cofactor evidence="2">
        <name>Mn(2+)</name>
        <dbReference type="ChEBI" id="CHEBI:29035"/>
    </cofactor>
    <text evidence="2">The Mn(2+) ion enhances activity.</text>
</comment>
<dbReference type="InterPro" id="IPR002933">
    <property type="entry name" value="Peptidase_M20"/>
</dbReference>
<dbReference type="KEGG" id="nyu:D7D52_14860"/>
<dbReference type="CDD" id="cd03886">
    <property type="entry name" value="M20_Acy1"/>
    <property type="match status" value="1"/>
</dbReference>
<dbReference type="Gene3D" id="3.40.630.10">
    <property type="entry name" value="Zn peptidases"/>
    <property type="match status" value="1"/>
</dbReference>
<dbReference type="SUPFAM" id="SSF53187">
    <property type="entry name" value="Zn-dependent exopeptidases"/>
    <property type="match status" value="1"/>
</dbReference>
<evidence type="ECO:0000256" key="2">
    <source>
        <dbReference type="PIRSR" id="PIRSR005962-1"/>
    </source>
</evidence>
<feature type="binding site" evidence="2">
    <location>
        <position position="165"/>
    </location>
    <ligand>
        <name>Mn(2+)</name>
        <dbReference type="ChEBI" id="CHEBI:29035"/>
        <label>2</label>
    </ligand>
</feature>
<name>A0A386ZCM3_9NOCA</name>
<evidence type="ECO:0000256" key="1">
    <source>
        <dbReference type="ARBA" id="ARBA00022801"/>
    </source>
</evidence>
<dbReference type="OrthoDB" id="9777385at2"/>
<feature type="binding site" evidence="2">
    <location>
        <position position="101"/>
    </location>
    <ligand>
        <name>Mn(2+)</name>
        <dbReference type="ChEBI" id="CHEBI:29035"/>
        <label>2</label>
    </ligand>
</feature>
<dbReference type="FunFam" id="3.30.70.360:FF:000001">
    <property type="entry name" value="N-acetyldiaminopimelate deacetylase"/>
    <property type="match status" value="1"/>
</dbReference>
<dbReference type="PANTHER" id="PTHR11014">
    <property type="entry name" value="PEPTIDASE M20 FAMILY MEMBER"/>
    <property type="match status" value="1"/>
</dbReference>
<accession>A0A386ZCM3</accession>
<keyword evidence="5" id="KW-1185">Reference proteome</keyword>
<feature type="binding site" evidence="2">
    <location>
        <position position="137"/>
    </location>
    <ligand>
        <name>Mn(2+)</name>
        <dbReference type="ChEBI" id="CHEBI:29035"/>
        <label>2</label>
    </ligand>
</feature>
<organism evidence="4 5">
    <name type="scientific">Nocardia yunnanensis</name>
    <dbReference type="NCBI Taxonomy" id="2382165"/>
    <lineage>
        <taxon>Bacteria</taxon>
        <taxon>Bacillati</taxon>
        <taxon>Actinomycetota</taxon>
        <taxon>Actinomycetes</taxon>
        <taxon>Mycobacteriales</taxon>
        <taxon>Nocardiaceae</taxon>
        <taxon>Nocardia</taxon>
    </lineage>
</organism>